<reference evidence="2 3" key="1">
    <citation type="journal article" date="2016" name="Front. Microbiol.">
        <title>Comprehensive Phylogenetic Analysis of Bovine Non-aureus Staphylococci Species Based on Whole-Genome Sequencing.</title>
        <authorList>
            <person name="Naushad S."/>
            <person name="Barkema H.W."/>
            <person name="Luby C."/>
            <person name="Condas L.A."/>
            <person name="Nobrega D.B."/>
            <person name="Carson D.A."/>
            <person name="De Buck J."/>
        </authorList>
    </citation>
    <scope>NUCLEOTIDE SEQUENCE [LARGE SCALE GENOMIC DNA]</scope>
    <source>
        <strain evidence="2 3">SNUC 505</strain>
    </source>
</reference>
<protein>
    <submittedName>
        <fullName evidence="2">Hemolysin III</fullName>
    </submittedName>
</protein>
<organism evidence="2 3">
    <name type="scientific">Staphylococcus chromogenes</name>
    <name type="common">Staphylococcus hyicus subsp. chromogenes</name>
    <dbReference type="NCBI Taxonomy" id="46126"/>
    <lineage>
        <taxon>Bacteria</taxon>
        <taxon>Bacillati</taxon>
        <taxon>Bacillota</taxon>
        <taxon>Bacilli</taxon>
        <taxon>Bacillales</taxon>
        <taxon>Staphylococcaceae</taxon>
        <taxon>Staphylococcus</taxon>
    </lineage>
</organism>
<gene>
    <name evidence="2" type="ORF">BU653_11255</name>
</gene>
<feature type="non-terminal residue" evidence="2">
    <location>
        <position position="1"/>
    </location>
</feature>
<comment type="caution">
    <text evidence="2">The sequence shown here is derived from an EMBL/GenBank/DDBJ whole genome shotgun (WGS) entry which is preliminary data.</text>
</comment>
<evidence type="ECO:0000313" key="3">
    <source>
        <dbReference type="Proteomes" id="UP000242704"/>
    </source>
</evidence>
<name>A0AAE5W726_STACR</name>
<proteinExistence type="predicted"/>
<feature type="transmembrane region" description="Helical" evidence="1">
    <location>
        <begin position="6"/>
        <end position="22"/>
    </location>
</feature>
<keyword evidence="1" id="KW-1133">Transmembrane helix</keyword>
<sequence length="23" mass="2898">HMIWHIFIFIASIFHFIAIVYFM</sequence>
<keyword evidence="1" id="KW-0472">Membrane</keyword>
<evidence type="ECO:0000256" key="1">
    <source>
        <dbReference type="SAM" id="Phobius"/>
    </source>
</evidence>
<evidence type="ECO:0000313" key="2">
    <source>
        <dbReference type="EMBL" id="PTG11394.1"/>
    </source>
</evidence>
<dbReference type="EMBL" id="PZBZ01000103">
    <property type="protein sequence ID" value="PTG11394.1"/>
    <property type="molecule type" value="Genomic_DNA"/>
</dbReference>
<keyword evidence="1" id="KW-0812">Transmembrane</keyword>
<accession>A0AAE5W726</accession>
<dbReference type="Proteomes" id="UP000242704">
    <property type="component" value="Unassembled WGS sequence"/>
</dbReference>
<dbReference type="AlphaFoldDB" id="A0AAE5W726"/>